<sequence length="894" mass="100176">MSFSDRLFDPSEAGSKTDSQGGYNDTEWPVSYHTSRDLAIQLGAHSNLTNSHGTTANFVGVDSSGSISLGMDIYYPSMTLATGCDFLQPWYCEKPTHPIGIDPENVAFNHYPGYTDMIAHQGDLNPQRGNGKEQADIRLMTAISPELLMEETVTKPRKRRLANQATDKNPIGSTLERFASRDRWKSRKFSRRKTERRATPSHLNPSLTDGNNAFPSSSFIETTRSSLLAGTNLPSARSSLISQQGSSSEGTEPEMGGVLRDKSLQTEKTDGNVGSAFAYISEVICVPRTGCFRQAGDTKCPAEVGVCPLSSTRDRDFRPSELGLAMWIVERSFDVNQGETLTFELKLYHLKSIQVTGAGRPLSQIMKNSTEKDRSICYVAGAYVRDRAWSISYVSQGVAHTISRQQATDYQRHDTVARATSKSHIELKTQNIFSSFQRSMDRENKRVSLSEYPSSDYTHPADLSDSMKYDLTGHKIASSVQHDLIGSANTVSSATHWHISTEETHQRKRRKTVEIMPKPRNEETGRFTVTSIDVPKSIMSREPERTALTSQSVSDWSLNNSLNASFSHTSDLTASSHPSGEFSATVTCNSDVIACCKHVDRRPRPELVQRACRIWEEASGDALGWNIYVANGFHDLIDKGQQFKSFMPLAQDRLVCGQFLRAFRSCLHYYTHNQCETAIASAECLAPYKIYKLEVGHEMEILENAYAKTRHLDRFFEHDPLRICQGKIGSCVNSTVPEITAEQLAMTNWIYERLTGRAELDWDIYSLNQDYWRKLAFIIADRDPGSDPIVFTRSQLEICQKYFSAFRVYNLEVHGQGNCPAVRRRIDVRHVHHDSVNGTRLDHFYSTFDTVKALLRDLSVDHNGDGPNVVASEFARQFVEIPDGPSAGSPEKYA</sequence>
<feature type="compositionally biased region" description="Polar residues" evidence="1">
    <location>
        <begin position="201"/>
        <end position="212"/>
    </location>
</feature>
<feature type="region of interest" description="Disordered" evidence="1">
    <location>
        <begin position="1"/>
        <end position="27"/>
    </location>
</feature>
<feature type="compositionally biased region" description="Low complexity" evidence="1">
    <location>
        <begin position="238"/>
        <end position="248"/>
    </location>
</feature>
<gene>
    <name evidence="2" type="ORF">FFLO_05985</name>
</gene>
<name>A0A8K0NQW1_9TREE</name>
<evidence type="ECO:0000313" key="3">
    <source>
        <dbReference type="Proteomes" id="UP000812966"/>
    </source>
</evidence>
<protein>
    <submittedName>
        <fullName evidence="2">Uncharacterized protein</fullName>
    </submittedName>
</protein>
<reference evidence="2" key="1">
    <citation type="submission" date="2020-04" db="EMBL/GenBank/DDBJ databases">
        <title>Analysis of mating type loci in Filobasidium floriforme.</title>
        <authorList>
            <person name="Nowrousian M."/>
        </authorList>
    </citation>
    <scope>NUCLEOTIDE SEQUENCE</scope>
    <source>
        <strain evidence="2">CBS 6242</strain>
    </source>
</reference>
<feature type="region of interest" description="Disordered" evidence="1">
    <location>
        <begin position="154"/>
        <end position="212"/>
    </location>
</feature>
<evidence type="ECO:0000256" key="1">
    <source>
        <dbReference type="SAM" id="MobiDB-lite"/>
    </source>
</evidence>
<feature type="region of interest" description="Disordered" evidence="1">
    <location>
        <begin position="238"/>
        <end position="264"/>
    </location>
</feature>
<accession>A0A8K0NQW1</accession>
<evidence type="ECO:0000313" key="2">
    <source>
        <dbReference type="EMBL" id="KAG7528690.1"/>
    </source>
</evidence>
<dbReference type="AlphaFoldDB" id="A0A8K0NQW1"/>
<organism evidence="2 3">
    <name type="scientific">Filobasidium floriforme</name>
    <dbReference type="NCBI Taxonomy" id="5210"/>
    <lineage>
        <taxon>Eukaryota</taxon>
        <taxon>Fungi</taxon>
        <taxon>Dikarya</taxon>
        <taxon>Basidiomycota</taxon>
        <taxon>Agaricomycotina</taxon>
        <taxon>Tremellomycetes</taxon>
        <taxon>Filobasidiales</taxon>
        <taxon>Filobasidiaceae</taxon>
        <taxon>Filobasidium</taxon>
    </lineage>
</organism>
<keyword evidence="3" id="KW-1185">Reference proteome</keyword>
<dbReference type="Proteomes" id="UP000812966">
    <property type="component" value="Unassembled WGS sequence"/>
</dbReference>
<dbReference type="EMBL" id="JABELV010000171">
    <property type="protein sequence ID" value="KAG7528690.1"/>
    <property type="molecule type" value="Genomic_DNA"/>
</dbReference>
<comment type="caution">
    <text evidence="2">The sequence shown here is derived from an EMBL/GenBank/DDBJ whole genome shotgun (WGS) entry which is preliminary data.</text>
</comment>
<feature type="compositionally biased region" description="Polar residues" evidence="1">
    <location>
        <begin position="14"/>
        <end position="23"/>
    </location>
</feature>
<proteinExistence type="predicted"/>
<feature type="compositionally biased region" description="Basic residues" evidence="1">
    <location>
        <begin position="184"/>
        <end position="195"/>
    </location>
</feature>